<reference evidence="5" key="1">
    <citation type="submission" date="2016-09" db="EMBL/GenBank/DDBJ databases">
        <authorList>
            <person name="Varghese N."/>
            <person name="Submissions S."/>
        </authorList>
    </citation>
    <scope>NUCLEOTIDE SEQUENCE [LARGE SCALE GENOMIC DNA]</scope>
    <source>
        <strain evidence="5">JS23</strain>
    </source>
</reference>
<comment type="similarity">
    <text evidence="1">Belongs to the thioesterase PaaI family.</text>
</comment>
<dbReference type="STRING" id="1770053.SAMN05216551_104110"/>
<name>A0A1H2PN23_9BURK</name>
<evidence type="ECO:0000313" key="5">
    <source>
        <dbReference type="Proteomes" id="UP000243719"/>
    </source>
</evidence>
<evidence type="ECO:0000256" key="1">
    <source>
        <dbReference type="ARBA" id="ARBA00008324"/>
    </source>
</evidence>
<evidence type="ECO:0000259" key="3">
    <source>
        <dbReference type="Pfam" id="PF03061"/>
    </source>
</evidence>
<proteinExistence type="inferred from homology"/>
<keyword evidence="2" id="KW-0378">Hydrolase</keyword>
<dbReference type="PANTHER" id="PTHR21660:SF1">
    <property type="entry name" value="ACYL-COENZYME A THIOESTERASE 13"/>
    <property type="match status" value="1"/>
</dbReference>
<dbReference type="GO" id="GO:0047617">
    <property type="term" value="F:fatty acyl-CoA hydrolase activity"/>
    <property type="evidence" value="ECO:0007669"/>
    <property type="project" value="InterPro"/>
</dbReference>
<dbReference type="RefSeq" id="WP_091906916.1">
    <property type="nucleotide sequence ID" value="NZ_FNLO01000004.1"/>
</dbReference>
<organism evidence="4 5">
    <name type="scientific">Chitinasiproducens palmae</name>
    <dbReference type="NCBI Taxonomy" id="1770053"/>
    <lineage>
        <taxon>Bacteria</taxon>
        <taxon>Pseudomonadati</taxon>
        <taxon>Pseudomonadota</taxon>
        <taxon>Betaproteobacteria</taxon>
        <taxon>Burkholderiales</taxon>
        <taxon>Burkholderiaceae</taxon>
        <taxon>Chitinasiproducens</taxon>
    </lineage>
</organism>
<feature type="domain" description="Thioesterase" evidence="3">
    <location>
        <begin position="59"/>
        <end position="130"/>
    </location>
</feature>
<protein>
    <submittedName>
        <fullName evidence="4">Uncharacterized domain 1-containing protein</fullName>
    </submittedName>
</protein>
<dbReference type="NCBIfam" id="TIGR00369">
    <property type="entry name" value="unchar_dom_1"/>
    <property type="match status" value="1"/>
</dbReference>
<dbReference type="InterPro" id="IPR006683">
    <property type="entry name" value="Thioestr_dom"/>
</dbReference>
<evidence type="ECO:0000313" key="4">
    <source>
        <dbReference type="EMBL" id="SDV48041.1"/>
    </source>
</evidence>
<sequence>MSEPAKHLSREDLQAIFARSPFIAFQNLEILALDHAATQLSVRMPLRPEFERRAGTGQFHGGAIAALIDTCGDFAVGMVVGGGVPTMNLRVDYLRPGAGTHLDATATARKIGRGSAVVDIDVTDAAGKLVAIGRGTFVPVTG</sequence>
<evidence type="ECO:0000256" key="2">
    <source>
        <dbReference type="ARBA" id="ARBA00022801"/>
    </source>
</evidence>
<gene>
    <name evidence="4" type="ORF">SAMN05216551_104110</name>
</gene>
<dbReference type="Proteomes" id="UP000243719">
    <property type="component" value="Unassembled WGS sequence"/>
</dbReference>
<dbReference type="CDD" id="cd03443">
    <property type="entry name" value="PaaI_thioesterase"/>
    <property type="match status" value="1"/>
</dbReference>
<dbReference type="InterPro" id="IPR003736">
    <property type="entry name" value="PAAI_dom"/>
</dbReference>
<dbReference type="OrthoDB" id="9813158at2"/>
<accession>A0A1H2PN23</accession>
<dbReference type="Pfam" id="PF03061">
    <property type="entry name" value="4HBT"/>
    <property type="match status" value="1"/>
</dbReference>
<dbReference type="EMBL" id="FNLO01000004">
    <property type="protein sequence ID" value="SDV48041.1"/>
    <property type="molecule type" value="Genomic_DNA"/>
</dbReference>
<dbReference type="InterPro" id="IPR039298">
    <property type="entry name" value="ACOT13"/>
</dbReference>
<dbReference type="Gene3D" id="3.10.129.10">
    <property type="entry name" value="Hotdog Thioesterase"/>
    <property type="match status" value="1"/>
</dbReference>
<dbReference type="SUPFAM" id="SSF54637">
    <property type="entry name" value="Thioesterase/thiol ester dehydrase-isomerase"/>
    <property type="match status" value="1"/>
</dbReference>
<keyword evidence="5" id="KW-1185">Reference proteome</keyword>
<dbReference type="AlphaFoldDB" id="A0A1H2PN23"/>
<dbReference type="PANTHER" id="PTHR21660">
    <property type="entry name" value="THIOESTERASE SUPERFAMILY MEMBER-RELATED"/>
    <property type="match status" value="1"/>
</dbReference>
<dbReference type="InterPro" id="IPR029069">
    <property type="entry name" value="HotDog_dom_sf"/>
</dbReference>